<organism evidence="3 4">
    <name type="scientific">Kumtagia ephedrae</name>
    <dbReference type="NCBI Taxonomy" id="2116701"/>
    <lineage>
        <taxon>Bacteria</taxon>
        <taxon>Pseudomonadati</taxon>
        <taxon>Pseudomonadota</taxon>
        <taxon>Alphaproteobacteria</taxon>
        <taxon>Hyphomicrobiales</taxon>
        <taxon>Phyllobacteriaceae</taxon>
        <taxon>Kumtagia</taxon>
    </lineage>
</organism>
<dbReference type="InterPro" id="IPR006442">
    <property type="entry name" value="Antitoxin_Phd/YefM"/>
</dbReference>
<protein>
    <recommendedName>
        <fullName evidence="2">Antitoxin</fullName>
    </recommendedName>
</protein>
<comment type="similarity">
    <text evidence="1 2">Belongs to the phD/YefM antitoxin family.</text>
</comment>
<dbReference type="Pfam" id="PF02604">
    <property type="entry name" value="PhdYeFM_antitox"/>
    <property type="match status" value="1"/>
</dbReference>
<gene>
    <name evidence="3" type="ORF">C7I84_07835</name>
</gene>
<proteinExistence type="inferred from homology"/>
<sequence>MRRIEAALGVSISDLRKSPSSVIESAKGEPVAILNHNRVMAYMVPADVYEAMLERLDDLDLVEIAKARAGEKGVPVDIDAL</sequence>
<dbReference type="RefSeq" id="WP_106771612.1">
    <property type="nucleotide sequence ID" value="NZ_PXYK01000006.1"/>
</dbReference>
<evidence type="ECO:0000256" key="1">
    <source>
        <dbReference type="ARBA" id="ARBA00009981"/>
    </source>
</evidence>
<evidence type="ECO:0000313" key="3">
    <source>
        <dbReference type="EMBL" id="PSJ62510.1"/>
    </source>
</evidence>
<dbReference type="Gene3D" id="3.40.1620.10">
    <property type="entry name" value="YefM-like domain"/>
    <property type="match status" value="1"/>
</dbReference>
<dbReference type="NCBIfam" id="TIGR01552">
    <property type="entry name" value="phd_fam"/>
    <property type="match status" value="1"/>
</dbReference>
<dbReference type="EMBL" id="PXYK01000006">
    <property type="protein sequence ID" value="PSJ62510.1"/>
    <property type="molecule type" value="Genomic_DNA"/>
</dbReference>
<comment type="caution">
    <text evidence="3">The sequence shown here is derived from an EMBL/GenBank/DDBJ whole genome shotgun (WGS) entry which is preliminary data.</text>
</comment>
<comment type="function">
    <text evidence="2">Antitoxin component of a type II toxin-antitoxin (TA) system.</text>
</comment>
<dbReference type="PANTHER" id="PTHR33713:SF10">
    <property type="entry name" value="ANTITOXIN YAFN"/>
    <property type="match status" value="1"/>
</dbReference>
<evidence type="ECO:0000313" key="4">
    <source>
        <dbReference type="Proteomes" id="UP000241229"/>
    </source>
</evidence>
<dbReference type="OrthoDB" id="5297687at2"/>
<dbReference type="SUPFAM" id="SSF143120">
    <property type="entry name" value="YefM-like"/>
    <property type="match status" value="1"/>
</dbReference>
<reference evidence="3 4" key="1">
    <citation type="submission" date="2018-03" db="EMBL/GenBank/DDBJ databases">
        <title>The draft genome of Mesorhizobium sp. 6GN-30.</title>
        <authorList>
            <person name="Liu L."/>
            <person name="Li L."/>
            <person name="Wang T."/>
            <person name="Zhang X."/>
            <person name="Liang L."/>
        </authorList>
    </citation>
    <scope>NUCLEOTIDE SEQUENCE [LARGE SCALE GENOMIC DNA]</scope>
    <source>
        <strain evidence="3 4">6GN30</strain>
    </source>
</reference>
<dbReference type="AlphaFoldDB" id="A0A2P7SJ62"/>
<dbReference type="PANTHER" id="PTHR33713">
    <property type="entry name" value="ANTITOXIN YAFN-RELATED"/>
    <property type="match status" value="1"/>
</dbReference>
<evidence type="ECO:0000256" key="2">
    <source>
        <dbReference type="RuleBase" id="RU362080"/>
    </source>
</evidence>
<dbReference type="InterPro" id="IPR051405">
    <property type="entry name" value="phD/YefM_antitoxin"/>
</dbReference>
<accession>A0A2P7SJ62</accession>
<dbReference type="InterPro" id="IPR036165">
    <property type="entry name" value="YefM-like_sf"/>
</dbReference>
<name>A0A2P7SJ62_9HYPH</name>
<dbReference type="Proteomes" id="UP000241229">
    <property type="component" value="Unassembled WGS sequence"/>
</dbReference>
<keyword evidence="4" id="KW-1185">Reference proteome</keyword>